<dbReference type="Proteomes" id="UP000054776">
    <property type="component" value="Unassembled WGS sequence"/>
</dbReference>
<organism evidence="2 3">
    <name type="scientific">Trichinella spiralis</name>
    <name type="common">Trichina worm</name>
    <dbReference type="NCBI Taxonomy" id="6334"/>
    <lineage>
        <taxon>Eukaryota</taxon>
        <taxon>Metazoa</taxon>
        <taxon>Ecdysozoa</taxon>
        <taxon>Nematoda</taxon>
        <taxon>Enoplea</taxon>
        <taxon>Dorylaimia</taxon>
        <taxon>Trichinellida</taxon>
        <taxon>Trichinellidae</taxon>
        <taxon>Trichinella</taxon>
    </lineage>
</organism>
<name>A0A0V1BZ57_TRISP</name>
<feature type="compositionally biased region" description="Low complexity" evidence="1">
    <location>
        <begin position="40"/>
        <end position="56"/>
    </location>
</feature>
<evidence type="ECO:0000313" key="2">
    <source>
        <dbReference type="EMBL" id="KRY42246.1"/>
    </source>
</evidence>
<dbReference type="AlphaFoldDB" id="A0A0V1BZ57"/>
<gene>
    <name evidence="2" type="ORF">T01_11993</name>
</gene>
<proteinExistence type="predicted"/>
<sequence>MHDFILHGFIIFVNYYLEYLDKFTVDFHSISCHLLHGSYNKQTKNNDDNNNSNPNKLLRKTMQAL</sequence>
<accession>A0A0V1BZ57</accession>
<keyword evidence="3" id="KW-1185">Reference proteome</keyword>
<evidence type="ECO:0000256" key="1">
    <source>
        <dbReference type="SAM" id="MobiDB-lite"/>
    </source>
</evidence>
<protein>
    <submittedName>
        <fullName evidence="2">Uncharacterized protein</fullName>
    </submittedName>
</protein>
<comment type="caution">
    <text evidence="2">The sequence shown here is derived from an EMBL/GenBank/DDBJ whole genome shotgun (WGS) entry which is preliminary data.</text>
</comment>
<reference evidence="2 3" key="1">
    <citation type="submission" date="2015-01" db="EMBL/GenBank/DDBJ databases">
        <title>Evolution of Trichinella species and genotypes.</title>
        <authorList>
            <person name="Korhonen P.K."/>
            <person name="Edoardo P."/>
            <person name="Giuseppe L.R."/>
            <person name="Gasser R.B."/>
        </authorList>
    </citation>
    <scope>NUCLEOTIDE SEQUENCE [LARGE SCALE GENOMIC DNA]</scope>
    <source>
        <strain evidence="2">ISS3</strain>
    </source>
</reference>
<feature type="region of interest" description="Disordered" evidence="1">
    <location>
        <begin position="39"/>
        <end position="65"/>
    </location>
</feature>
<evidence type="ECO:0000313" key="3">
    <source>
        <dbReference type="Proteomes" id="UP000054776"/>
    </source>
</evidence>
<dbReference type="InParanoid" id="A0A0V1BZ57"/>
<dbReference type="EMBL" id="JYDH01000004">
    <property type="protein sequence ID" value="KRY42246.1"/>
    <property type="molecule type" value="Genomic_DNA"/>
</dbReference>